<dbReference type="Pfam" id="PF24883">
    <property type="entry name" value="NPHP3_N"/>
    <property type="match status" value="1"/>
</dbReference>
<feature type="repeat" description="ANK" evidence="3">
    <location>
        <begin position="471"/>
        <end position="493"/>
    </location>
</feature>
<feature type="domain" description="Nephrocystin 3-like N-terminal" evidence="4">
    <location>
        <begin position="3"/>
        <end position="99"/>
    </location>
</feature>
<dbReference type="GO" id="GO:0004540">
    <property type="term" value="F:RNA nuclease activity"/>
    <property type="evidence" value="ECO:0007669"/>
    <property type="project" value="TreeGrafter"/>
</dbReference>
<reference evidence="5" key="1">
    <citation type="submission" date="2015-10" db="EMBL/GenBank/DDBJ databases">
        <authorList>
            <person name="Regsiter A."/>
            <person name="william w."/>
        </authorList>
    </citation>
    <scope>NUCLEOTIDE SEQUENCE</scope>
    <source>
        <strain evidence="5">Montdore</strain>
    </source>
</reference>
<dbReference type="SMART" id="SM00248">
    <property type="entry name" value="ANK"/>
    <property type="match status" value="7"/>
</dbReference>
<dbReference type="SUPFAM" id="SSF48403">
    <property type="entry name" value="Ankyrin repeat"/>
    <property type="match status" value="2"/>
</dbReference>
<evidence type="ECO:0000256" key="1">
    <source>
        <dbReference type="ARBA" id="ARBA00022737"/>
    </source>
</evidence>
<organism evidence="5 6">
    <name type="scientific">Tuber aestivum</name>
    <name type="common">summer truffle</name>
    <dbReference type="NCBI Taxonomy" id="59557"/>
    <lineage>
        <taxon>Eukaryota</taxon>
        <taxon>Fungi</taxon>
        <taxon>Dikarya</taxon>
        <taxon>Ascomycota</taxon>
        <taxon>Pezizomycotina</taxon>
        <taxon>Pezizomycetes</taxon>
        <taxon>Pezizales</taxon>
        <taxon>Tuberaceae</taxon>
        <taxon>Tuber</taxon>
    </lineage>
</organism>
<dbReference type="Gene3D" id="1.25.40.20">
    <property type="entry name" value="Ankyrin repeat-containing domain"/>
    <property type="match status" value="4"/>
</dbReference>
<evidence type="ECO:0000313" key="6">
    <source>
        <dbReference type="Proteomes" id="UP001412239"/>
    </source>
</evidence>
<evidence type="ECO:0000259" key="4">
    <source>
        <dbReference type="Pfam" id="PF24883"/>
    </source>
</evidence>
<proteinExistence type="predicted"/>
<keyword evidence="6" id="KW-1185">Reference proteome</keyword>
<feature type="non-terminal residue" evidence="5">
    <location>
        <position position="1"/>
    </location>
</feature>
<dbReference type="GO" id="GO:0003723">
    <property type="term" value="F:RNA binding"/>
    <property type="evidence" value="ECO:0007669"/>
    <property type="project" value="TreeGrafter"/>
</dbReference>
<name>A0A292PZ95_9PEZI</name>
<dbReference type="InterPro" id="IPR002110">
    <property type="entry name" value="Ankyrin_rpt"/>
</dbReference>
<dbReference type="Proteomes" id="UP001412239">
    <property type="component" value="Unassembled WGS sequence"/>
</dbReference>
<sequence length="562" mass="62138">QAIVHLLGLLLKQILSKMERIPTEIHESFGRAKGRLDGGISRLPEILHLLTSTLSSVPRAYICIDALDEFPAEHRPELLSALARVVDDLPSARLFITGRPDIRGEVERCFAGGVVAKHIELPRGDIERYLGVRLAQDKDPEAMDEDLEVDIIQNVLKTTSENELETRGFYPKVNCLTSLVLGYCQGLLTLDEKASTLRLRHFTLRSYLCNHLAMFDRPHSKIAGVCLTYLNSNSGYSKRKPGDPLLGQYASSYWVTHARRQATTSVQSLALKLLTCYRESAGCYVDLLREKGELNGTDSYGSTPLVWASRYGNEGVVNLLLQMGPIKPDLADTLFRRTPLSWAAERGHERIVQLLLAQDSVDPNAECNRDYTPLHWAAKHGDRAAVKLLLERGDIKPDSVNKYCQTPLALAARYGHEAIVKLLLERGDVDRNALDDNSATPLIIAVARNQRDVAEQLLGAGGVDPNQRDAKGRTSLHWGASTGNEPIVKLLLKQQNADPNSTDIFGQTPLSRAAQSGHGGVVKILLGAKGINPCLPDNGGRTPLEWAQLRMYKNVVRLLQEH</sequence>
<dbReference type="GO" id="GO:0006396">
    <property type="term" value="P:RNA processing"/>
    <property type="evidence" value="ECO:0007669"/>
    <property type="project" value="TreeGrafter"/>
</dbReference>
<gene>
    <name evidence="5" type="ORF">GSTUAT00003796001</name>
</gene>
<dbReference type="PANTHER" id="PTHR24141:SF1">
    <property type="entry name" value="2-5A-DEPENDENT RIBONUCLEASE"/>
    <property type="match status" value="1"/>
</dbReference>
<dbReference type="PROSITE" id="PS50297">
    <property type="entry name" value="ANK_REP_REGION"/>
    <property type="match status" value="4"/>
</dbReference>
<dbReference type="AlphaFoldDB" id="A0A292PZ95"/>
<dbReference type="EMBL" id="LN891004">
    <property type="protein sequence ID" value="CUS12121.1"/>
    <property type="molecule type" value="Genomic_DNA"/>
</dbReference>
<dbReference type="Pfam" id="PF12796">
    <property type="entry name" value="Ank_2"/>
    <property type="match status" value="3"/>
</dbReference>
<feature type="repeat" description="ANK" evidence="3">
    <location>
        <begin position="300"/>
        <end position="324"/>
    </location>
</feature>
<evidence type="ECO:0000256" key="3">
    <source>
        <dbReference type="PROSITE-ProRule" id="PRU00023"/>
    </source>
</evidence>
<dbReference type="InterPro" id="IPR056884">
    <property type="entry name" value="NPHP3-like_N"/>
</dbReference>
<feature type="repeat" description="ANK" evidence="3">
    <location>
        <begin position="403"/>
        <end position="427"/>
    </location>
</feature>
<dbReference type="PANTHER" id="PTHR24141">
    <property type="entry name" value="2-5A-DEPENDENT RIBONUCLEASE"/>
    <property type="match status" value="1"/>
</dbReference>
<evidence type="ECO:0000313" key="5">
    <source>
        <dbReference type="EMBL" id="CUS12121.1"/>
    </source>
</evidence>
<evidence type="ECO:0000256" key="2">
    <source>
        <dbReference type="ARBA" id="ARBA00023043"/>
    </source>
</evidence>
<dbReference type="InterPro" id="IPR036770">
    <property type="entry name" value="Ankyrin_rpt-contain_sf"/>
</dbReference>
<keyword evidence="1" id="KW-0677">Repeat</keyword>
<keyword evidence="2 3" id="KW-0040">ANK repeat</keyword>
<accession>A0A292PZ95</accession>
<feature type="repeat" description="ANK" evidence="3">
    <location>
        <begin position="369"/>
        <end position="393"/>
    </location>
</feature>
<feature type="non-terminal residue" evidence="5">
    <location>
        <position position="562"/>
    </location>
</feature>
<protein>
    <recommendedName>
        <fullName evidence="4">Nephrocystin 3-like N-terminal domain-containing protein</fullName>
    </recommendedName>
</protein>
<dbReference type="PROSITE" id="PS50088">
    <property type="entry name" value="ANK_REPEAT"/>
    <property type="match status" value="4"/>
</dbReference>